<dbReference type="AlphaFoldDB" id="A0A5C6C482"/>
<name>A0A5C6C482_9BACT</name>
<accession>A0A5C6C482</accession>
<organism evidence="1 2">
    <name type="scientific">Allorhodopirellula heiligendammensis</name>
    <dbReference type="NCBI Taxonomy" id="2714739"/>
    <lineage>
        <taxon>Bacteria</taxon>
        <taxon>Pseudomonadati</taxon>
        <taxon>Planctomycetota</taxon>
        <taxon>Planctomycetia</taxon>
        <taxon>Pirellulales</taxon>
        <taxon>Pirellulaceae</taxon>
        <taxon>Allorhodopirellula</taxon>
    </lineage>
</organism>
<sequence length="65" mass="6858">MAGLAWLEGDSSLSPKLIRAVAVESGIASRTTVPMSKSLLPMSVIEERHSRESQAFVSEAAGWAG</sequence>
<comment type="caution">
    <text evidence="1">The sequence shown here is derived from an EMBL/GenBank/DDBJ whole genome shotgun (WGS) entry which is preliminary data.</text>
</comment>
<protein>
    <submittedName>
        <fullName evidence="1">Uncharacterized protein</fullName>
    </submittedName>
</protein>
<gene>
    <name evidence="1" type="ORF">Poly21_11590</name>
</gene>
<proteinExistence type="predicted"/>
<keyword evidence="2" id="KW-1185">Reference proteome</keyword>
<evidence type="ECO:0000313" key="1">
    <source>
        <dbReference type="EMBL" id="TWU18988.1"/>
    </source>
</evidence>
<reference evidence="1 2" key="1">
    <citation type="journal article" date="2020" name="Antonie Van Leeuwenhoek">
        <title>Rhodopirellula heiligendammensis sp. nov., Rhodopirellula pilleata sp. nov., and Rhodopirellula solitaria sp. nov. isolated from natural or artificial marine surfaces in Northern Germany and California, USA, and emended description of the genus Rhodopirellula.</title>
        <authorList>
            <person name="Kallscheuer N."/>
            <person name="Wiegand S."/>
            <person name="Jogler M."/>
            <person name="Boedeker C."/>
            <person name="Peeters S.H."/>
            <person name="Rast P."/>
            <person name="Heuer A."/>
            <person name="Jetten M.S.M."/>
            <person name="Rohde M."/>
            <person name="Jogler C."/>
        </authorList>
    </citation>
    <scope>NUCLEOTIDE SEQUENCE [LARGE SCALE GENOMIC DNA]</scope>
    <source>
        <strain evidence="1 2">Poly21</strain>
    </source>
</reference>
<dbReference type="EMBL" id="SJPU01000001">
    <property type="protein sequence ID" value="TWU18988.1"/>
    <property type="molecule type" value="Genomic_DNA"/>
</dbReference>
<dbReference type="Proteomes" id="UP000319908">
    <property type="component" value="Unassembled WGS sequence"/>
</dbReference>
<evidence type="ECO:0000313" key="2">
    <source>
        <dbReference type="Proteomes" id="UP000319908"/>
    </source>
</evidence>